<proteinExistence type="predicted"/>
<gene>
    <name evidence="1" type="primary">jg8412</name>
    <name evidence="1" type="ORF">PAEG_LOCUS26431</name>
</gene>
<dbReference type="Proteomes" id="UP000838756">
    <property type="component" value="Unassembled WGS sequence"/>
</dbReference>
<accession>A0A8S4SLA3</accession>
<name>A0A8S4SLA3_9NEOP</name>
<keyword evidence="2" id="KW-1185">Reference proteome</keyword>
<comment type="caution">
    <text evidence="1">The sequence shown here is derived from an EMBL/GenBank/DDBJ whole genome shotgun (WGS) entry which is preliminary data.</text>
</comment>
<reference evidence="1" key="1">
    <citation type="submission" date="2022-03" db="EMBL/GenBank/DDBJ databases">
        <authorList>
            <person name="Lindestad O."/>
        </authorList>
    </citation>
    <scope>NUCLEOTIDE SEQUENCE</scope>
</reference>
<dbReference type="EMBL" id="CAKXAJ010026408">
    <property type="protein sequence ID" value="CAH2267957.1"/>
    <property type="molecule type" value="Genomic_DNA"/>
</dbReference>
<evidence type="ECO:0000313" key="1">
    <source>
        <dbReference type="EMBL" id="CAH2267957.1"/>
    </source>
</evidence>
<sequence>MTYDANANPTKRLRFFPNLISSPRNYRRWKTVYKVDLVELSSSYSSLVDKDSNIKSHLPPEDCYTASLLYHLGHQVYKFANGYTYGGPTKLRSCMSVICRVAERRSASPLQGLLLQLPECQTRNGLLEVHHGSAGDFEAVHREIIYDN</sequence>
<evidence type="ECO:0000313" key="2">
    <source>
        <dbReference type="Proteomes" id="UP000838756"/>
    </source>
</evidence>
<dbReference type="AlphaFoldDB" id="A0A8S4SLA3"/>
<organism evidence="1 2">
    <name type="scientific">Pararge aegeria aegeria</name>
    <dbReference type="NCBI Taxonomy" id="348720"/>
    <lineage>
        <taxon>Eukaryota</taxon>
        <taxon>Metazoa</taxon>
        <taxon>Ecdysozoa</taxon>
        <taxon>Arthropoda</taxon>
        <taxon>Hexapoda</taxon>
        <taxon>Insecta</taxon>
        <taxon>Pterygota</taxon>
        <taxon>Neoptera</taxon>
        <taxon>Endopterygota</taxon>
        <taxon>Lepidoptera</taxon>
        <taxon>Glossata</taxon>
        <taxon>Ditrysia</taxon>
        <taxon>Papilionoidea</taxon>
        <taxon>Nymphalidae</taxon>
        <taxon>Satyrinae</taxon>
        <taxon>Satyrini</taxon>
        <taxon>Parargina</taxon>
        <taxon>Pararge</taxon>
    </lineage>
</organism>
<protein>
    <submittedName>
        <fullName evidence="1">Jg8412 protein</fullName>
    </submittedName>
</protein>